<evidence type="ECO:0000313" key="3">
    <source>
        <dbReference type="Proteomes" id="UP000693765"/>
    </source>
</evidence>
<dbReference type="EMBL" id="MW831865">
    <property type="protein sequence ID" value="QWT56582.1"/>
    <property type="molecule type" value="Genomic_DNA"/>
</dbReference>
<sequence length="332" mass="36164">MSSNIWGPTSPVNQNQNLGEGPLNALQQEKFTGEVEHALMNNTVFEPYFKRRSLVKGTNTLTKKAIGRTKLQKLGRGQAPDGTQVKFGKASVTVDTMVLSRHTFDELETIQTDIDARGEVAAQAGKDIGQFNDLTIMIAAAKAAAMTANPYGLKEADGFFGGTQVTIAAGDEKDPAKLYHAIGQMSLGMEQKNVNPRADKALLAVRPEQFYVLMDAEQIVNGEYVTATGTKLDSVPMFKTFGIPVISTTNIPKGVIEGHLLSNDDNGHFYDGDFTKLVALLVSEKAIIIGESKPLETKIWFSDESKVWTVDAWMSYGIGVDRPEYAARLDIA</sequence>
<proteinExistence type="predicted"/>
<protein>
    <submittedName>
        <fullName evidence="2">Major capsid protein</fullName>
    </submittedName>
</protein>
<reference evidence="2" key="1">
    <citation type="submission" date="2021-03" db="EMBL/GenBank/DDBJ databases">
        <authorList>
            <person name="Tong Y."/>
            <person name="Zhang W."/>
            <person name="Tian F."/>
            <person name="Li J."/>
            <person name="He X."/>
        </authorList>
    </citation>
    <scope>NUCLEOTIDE SEQUENCE</scope>
</reference>
<dbReference type="Proteomes" id="UP000693765">
    <property type="component" value="Segment"/>
</dbReference>
<feature type="region of interest" description="Disordered" evidence="1">
    <location>
        <begin position="1"/>
        <end position="20"/>
    </location>
</feature>
<organism evidence="2 3">
    <name type="scientific">Stenotrophomonas phage BUCT598</name>
    <dbReference type="NCBI Taxonomy" id="2834253"/>
    <lineage>
        <taxon>Viruses</taxon>
        <taxon>Duplodnaviria</taxon>
        <taxon>Heunggongvirae</taxon>
        <taxon>Uroviricota</taxon>
        <taxon>Caudoviricetes</taxon>
        <taxon>Autographivirales</taxon>
        <taxon>Autonotataviridae</taxon>
        <taxon>Gujervirinae</taxon>
        <taxon>Smasvirus</taxon>
        <taxon>Smasvirus BUCT598</taxon>
    </lineage>
</organism>
<evidence type="ECO:0000256" key="1">
    <source>
        <dbReference type="SAM" id="MobiDB-lite"/>
    </source>
</evidence>
<keyword evidence="3" id="KW-1185">Reference proteome</keyword>
<name>A0A8F2F473_9CAUD</name>
<accession>A0A8F2F473</accession>
<feature type="compositionally biased region" description="Polar residues" evidence="1">
    <location>
        <begin position="1"/>
        <end position="18"/>
    </location>
</feature>
<evidence type="ECO:0000313" key="2">
    <source>
        <dbReference type="EMBL" id="QWT56582.1"/>
    </source>
</evidence>